<reference evidence="1 2" key="1">
    <citation type="submission" date="2016-10" db="EMBL/GenBank/DDBJ databases">
        <title>Draft Genome sequence of Alkanindiges sp. strain H1.</title>
        <authorList>
            <person name="Subhash Y."/>
            <person name="Lee S."/>
        </authorList>
    </citation>
    <scope>NUCLEOTIDE SEQUENCE [LARGE SCALE GENOMIC DNA]</scope>
    <source>
        <strain evidence="1 2">H1</strain>
    </source>
</reference>
<dbReference type="AlphaFoldDB" id="A0A1S8CRF3"/>
<dbReference type="InterPro" id="IPR007460">
    <property type="entry name" value="BrnT_toxin"/>
</dbReference>
<dbReference type="OrthoDB" id="9802417at2"/>
<evidence type="ECO:0008006" key="3">
    <source>
        <dbReference type="Google" id="ProtNLM"/>
    </source>
</evidence>
<name>A0A1S8CRF3_9GAMM</name>
<accession>A0A1S8CRF3</accession>
<dbReference type="InterPro" id="IPR038573">
    <property type="entry name" value="BrnT_sf"/>
</dbReference>
<comment type="caution">
    <text evidence="1">The sequence shown here is derived from an EMBL/GenBank/DDBJ whole genome shotgun (WGS) entry which is preliminary data.</text>
</comment>
<sequence>MVYKGRQITFEEACSTFFDDYAVTIEDIGHYDEQRLLTTGMSKDFRLLTVVWVESNDTFRLITAFEPTKDQQRRYEYAKRNS</sequence>
<gene>
    <name evidence="1" type="ORF">BKE30_15025</name>
</gene>
<evidence type="ECO:0000313" key="1">
    <source>
        <dbReference type="EMBL" id="ONG37212.1"/>
    </source>
</evidence>
<organism evidence="1 2">
    <name type="scientific">Alkanindiges hydrocarboniclasticus</name>
    <dbReference type="NCBI Taxonomy" id="1907941"/>
    <lineage>
        <taxon>Bacteria</taxon>
        <taxon>Pseudomonadati</taxon>
        <taxon>Pseudomonadota</taxon>
        <taxon>Gammaproteobacteria</taxon>
        <taxon>Moraxellales</taxon>
        <taxon>Moraxellaceae</taxon>
        <taxon>Alkanindiges</taxon>
    </lineage>
</organism>
<dbReference type="EMBL" id="MLCN01000064">
    <property type="protein sequence ID" value="ONG37212.1"/>
    <property type="molecule type" value="Genomic_DNA"/>
</dbReference>
<keyword evidence="2" id="KW-1185">Reference proteome</keyword>
<proteinExistence type="predicted"/>
<protein>
    <recommendedName>
        <fullName evidence="3">BrnT family toxin</fullName>
    </recommendedName>
</protein>
<dbReference type="STRING" id="1907941.BKE30_15025"/>
<dbReference type="Pfam" id="PF04365">
    <property type="entry name" value="BrnT_toxin"/>
    <property type="match status" value="1"/>
</dbReference>
<evidence type="ECO:0000313" key="2">
    <source>
        <dbReference type="Proteomes" id="UP000192132"/>
    </source>
</evidence>
<dbReference type="Proteomes" id="UP000192132">
    <property type="component" value="Unassembled WGS sequence"/>
</dbReference>
<dbReference type="Gene3D" id="3.10.450.530">
    <property type="entry name" value="Ribonuclease toxin, BrnT, of type II toxin-antitoxin system"/>
    <property type="match status" value="1"/>
</dbReference>